<organism evidence="1 2">
    <name type="scientific">Astrephomene gubernaculifera</name>
    <dbReference type="NCBI Taxonomy" id="47775"/>
    <lineage>
        <taxon>Eukaryota</taxon>
        <taxon>Viridiplantae</taxon>
        <taxon>Chlorophyta</taxon>
        <taxon>core chlorophytes</taxon>
        <taxon>Chlorophyceae</taxon>
        <taxon>CS clade</taxon>
        <taxon>Chlamydomonadales</taxon>
        <taxon>Astrephomenaceae</taxon>
        <taxon>Astrephomene</taxon>
    </lineage>
</organism>
<proteinExistence type="predicted"/>
<dbReference type="Proteomes" id="UP001054857">
    <property type="component" value="Unassembled WGS sequence"/>
</dbReference>
<evidence type="ECO:0000313" key="1">
    <source>
        <dbReference type="EMBL" id="GFR44739.1"/>
    </source>
</evidence>
<dbReference type="EMBL" id="BMAR01000008">
    <property type="protein sequence ID" value="GFR44739.1"/>
    <property type="molecule type" value="Genomic_DNA"/>
</dbReference>
<reference evidence="1 2" key="1">
    <citation type="journal article" date="2021" name="Sci. Rep.">
        <title>Genome sequencing of the multicellular alga Astrephomene provides insights into convergent evolution of germ-soma differentiation.</title>
        <authorList>
            <person name="Yamashita S."/>
            <person name="Yamamoto K."/>
            <person name="Matsuzaki R."/>
            <person name="Suzuki S."/>
            <person name="Yamaguchi H."/>
            <person name="Hirooka S."/>
            <person name="Minakuchi Y."/>
            <person name="Miyagishima S."/>
            <person name="Kawachi M."/>
            <person name="Toyoda A."/>
            <person name="Nozaki H."/>
        </authorList>
    </citation>
    <scope>NUCLEOTIDE SEQUENCE [LARGE SCALE GENOMIC DNA]</scope>
    <source>
        <strain evidence="1 2">NIES-4017</strain>
    </source>
</reference>
<accession>A0AAD3DP87</accession>
<protein>
    <submittedName>
        <fullName evidence="1">Uncharacterized protein</fullName>
    </submittedName>
</protein>
<feature type="non-terminal residue" evidence="1">
    <location>
        <position position="156"/>
    </location>
</feature>
<comment type="caution">
    <text evidence="1">The sequence shown here is derived from an EMBL/GenBank/DDBJ whole genome shotgun (WGS) entry which is preliminary data.</text>
</comment>
<name>A0AAD3DP87_9CHLO</name>
<sequence length="156" mass="17888">VLQKHLACLKGGADLKTKEAVQKLGYTGPYARYRLVYEAVCKKLDQMRNMRAHGVDPLKDGPRPRAARGSSDMRTWLAAAFKQLPNCTGTLEAAGRVLQRHPEIGPKLDKRPDPRCAHTPMWQSNLHRKVASWPEFVKTGRKKDRWNVLRYDETRR</sequence>
<gene>
    <name evidence="1" type="ORF">Agub_g6067</name>
</gene>
<evidence type="ECO:0000313" key="2">
    <source>
        <dbReference type="Proteomes" id="UP001054857"/>
    </source>
</evidence>
<dbReference type="AlphaFoldDB" id="A0AAD3DP87"/>
<keyword evidence="2" id="KW-1185">Reference proteome</keyword>